<name>Q6IHW3_DROME</name>
<gene>
    <name evidence="1" type="ORF">HDC00687</name>
</gene>
<proteinExistence type="predicted"/>
<evidence type="ECO:0000313" key="1">
    <source>
        <dbReference type="EMBL" id="DAA03502.1"/>
    </source>
</evidence>
<sequence>MGKSPTHHYSGVFSLLAPAIRLASSGMETVRFLARSNRKMPEGWQKEKRTGHWQDIISLFDLLGTLFCLLKNALLKEK</sequence>
<organism evidence="1">
    <name type="scientific">Drosophila melanogaster</name>
    <name type="common">Fruit fly</name>
    <dbReference type="NCBI Taxonomy" id="7227"/>
    <lineage>
        <taxon>Eukaryota</taxon>
        <taxon>Metazoa</taxon>
        <taxon>Ecdysozoa</taxon>
        <taxon>Arthropoda</taxon>
        <taxon>Hexapoda</taxon>
        <taxon>Insecta</taxon>
        <taxon>Pterygota</taxon>
        <taxon>Neoptera</taxon>
        <taxon>Endopterygota</taxon>
        <taxon>Diptera</taxon>
        <taxon>Brachycera</taxon>
        <taxon>Muscomorpha</taxon>
        <taxon>Ephydroidea</taxon>
        <taxon>Drosophilidae</taxon>
        <taxon>Drosophila</taxon>
        <taxon>Sophophora</taxon>
    </lineage>
</organism>
<protein>
    <submittedName>
        <fullName evidence="1">HDC00687</fullName>
    </submittedName>
</protein>
<reference evidence="1" key="1">
    <citation type="journal article" date="2003" name="Genome Biol.">
        <title>An integrated gene annotation and transcriptional profiling approach towards the full gene content of the Drosophila genome.</title>
        <authorList>
            <person name="Hild M."/>
            <person name="Beckmann B."/>
            <person name="Haas S.A."/>
            <person name="Koch B."/>
            <person name="Solovyev V."/>
            <person name="Busold C."/>
            <person name="Fellenberg K."/>
            <person name="Boutros M."/>
            <person name="Vingron M."/>
            <person name="Sauer F."/>
            <person name="Hoheisel J.D."/>
            <person name="Paro R."/>
        </authorList>
    </citation>
    <scope>NUCLEOTIDE SEQUENCE</scope>
</reference>
<dbReference type="AlphaFoldDB" id="Q6IHW3"/>
<dbReference type="EMBL" id="BK003303">
    <property type="protein sequence ID" value="DAA03502.1"/>
    <property type="molecule type" value="Genomic_DNA"/>
</dbReference>
<accession>Q6IHW3</accession>